<dbReference type="SUPFAM" id="SSF49879">
    <property type="entry name" value="SMAD/FHA domain"/>
    <property type="match status" value="1"/>
</dbReference>
<name>A0ABR4ANJ6_9LECA</name>
<reference evidence="7 8" key="1">
    <citation type="submission" date="2024-09" db="EMBL/GenBank/DDBJ databases">
        <title>Rethinking Asexuality: The Enigmatic Case of Functional Sexual Genes in Lepraria (Stereocaulaceae).</title>
        <authorList>
            <person name="Doellman M."/>
            <person name="Sun Y."/>
            <person name="Barcenas-Pena A."/>
            <person name="Lumbsch H.T."/>
            <person name="Grewe F."/>
        </authorList>
    </citation>
    <scope>NUCLEOTIDE SEQUENCE [LARGE SCALE GENOMIC DNA]</scope>
    <source>
        <strain evidence="7 8">Mercado 3170</strain>
    </source>
</reference>
<sequence length="843" mass="94267">MENPNFIATLIPADKRRLTENAFRLEKNDERYLPPTRGIAEGPTISSREATPAQEQPTDDHCKYDSTHRLQLTFDKPPKDANKGYSFGTDSKKCDVLLGPRGAHGISGLHFCITFDDTIDDKKHLILRDSSRNGTAVSYSGQAEEEVRHHFTWILDLEKEEGKWEIEVHVQGLSFKVELASHKTCKAKYDEKVEGFLKNSRAALPPLDVLGIDSHTTTAQPSQTLTPRQLPIYIRERKLGSGSFGGVDKVIDVSTGAMYARKEFYKPQWGKGKERRRQQKEDWLTQIRREIRIMRENPHENTVQVVDVREDPLPFLVMPYLPLGNLEDLHSESPIAVEETIDLFFQALNALRYLHPRGVAHRDLKPEHILVESRYPLSIKHADFGLANDRPDLKTVCGTQRYTAPEVYLGIKYTASVDLWSLGVIILQYMYGLPKAPRQRRGQHKNSPAMLEEWGLAWCRRVVNHANDWDSDDLIDLLTTGLLRMTPEERLSASACLKKGCDLRLFDGHSLNSGSATPTRRTAAQGENSDDDGSTTILLGALWDTQRERSNRDGDRTGRCTPTSGLLESCNLRAPSPPSNGDRNGSQLGSFGTGFENRGSNVQLPVNQSCPREAGSKHLGGYKRPRSTAVGSADKSSSRERIKRRPPEGRLTQISVSHTDRVLDQRLGHQGESNQFCTTYETVLAFLTDLLGNKSQDIDIDNRTSTLIKELSEYLARLEITGMRLTWNDLSGHAIVATGSDCRETVLASLNLSESMNSIADLTAHLLLHVVQLQKSRPASTPPVPVDDPPTRAYIITDDNRSQSWAVNSIDSHWSISTAQQYGLTYPSALLDYTNNSGCSIPI</sequence>
<evidence type="ECO:0000256" key="2">
    <source>
        <dbReference type="ARBA" id="ARBA00005575"/>
    </source>
</evidence>
<dbReference type="InterPro" id="IPR000253">
    <property type="entry name" value="FHA_dom"/>
</dbReference>
<comment type="similarity">
    <text evidence="2">Belongs to the protein kinase superfamily. CAMK Ser/Thr protein kinase family. CHEK2 subfamily.</text>
</comment>
<feature type="compositionally biased region" description="Polar residues" evidence="4">
    <location>
        <begin position="598"/>
        <end position="610"/>
    </location>
</feature>
<keyword evidence="8" id="KW-1185">Reference proteome</keyword>
<dbReference type="SUPFAM" id="SSF56112">
    <property type="entry name" value="Protein kinase-like (PK-like)"/>
    <property type="match status" value="1"/>
</dbReference>
<dbReference type="PROSITE" id="PS50011">
    <property type="entry name" value="PROTEIN_KINASE_DOM"/>
    <property type="match status" value="1"/>
</dbReference>
<dbReference type="Pfam" id="PF00069">
    <property type="entry name" value="Pkinase"/>
    <property type="match status" value="1"/>
</dbReference>
<gene>
    <name evidence="7" type="ORF">N7G274_001115</name>
</gene>
<evidence type="ECO:0000259" key="5">
    <source>
        <dbReference type="PROSITE" id="PS50006"/>
    </source>
</evidence>
<evidence type="ECO:0000259" key="6">
    <source>
        <dbReference type="PROSITE" id="PS50011"/>
    </source>
</evidence>
<evidence type="ECO:0000313" key="7">
    <source>
        <dbReference type="EMBL" id="KAL2047096.1"/>
    </source>
</evidence>
<protein>
    <recommendedName>
        <fullName evidence="3">Autophagy-related protein 1</fullName>
    </recommendedName>
</protein>
<feature type="compositionally biased region" description="Basic and acidic residues" evidence="4">
    <location>
        <begin position="636"/>
        <end position="648"/>
    </location>
</feature>
<accession>A0ABR4ANJ6</accession>
<dbReference type="PANTHER" id="PTHR24348">
    <property type="entry name" value="SERINE/THREONINE-PROTEIN KINASE UNC-51-RELATED"/>
    <property type="match status" value="1"/>
</dbReference>
<evidence type="ECO:0000256" key="4">
    <source>
        <dbReference type="SAM" id="MobiDB-lite"/>
    </source>
</evidence>
<proteinExistence type="inferred from homology"/>
<evidence type="ECO:0000256" key="3">
    <source>
        <dbReference type="ARBA" id="ARBA00030237"/>
    </source>
</evidence>
<dbReference type="Gene3D" id="1.10.510.10">
    <property type="entry name" value="Transferase(Phosphotransferase) domain 1"/>
    <property type="match status" value="1"/>
</dbReference>
<comment type="caution">
    <text evidence="7">The sequence shown here is derived from an EMBL/GenBank/DDBJ whole genome shotgun (WGS) entry which is preliminary data.</text>
</comment>
<feature type="domain" description="FHA" evidence="5">
    <location>
        <begin position="85"/>
        <end position="142"/>
    </location>
</feature>
<dbReference type="InterPro" id="IPR045269">
    <property type="entry name" value="Atg1-like"/>
</dbReference>
<dbReference type="EMBL" id="JBEFKJ010000003">
    <property type="protein sequence ID" value="KAL2047096.1"/>
    <property type="molecule type" value="Genomic_DNA"/>
</dbReference>
<feature type="domain" description="Protein kinase" evidence="6">
    <location>
        <begin position="233"/>
        <end position="505"/>
    </location>
</feature>
<feature type="compositionally biased region" description="Polar residues" evidence="4">
    <location>
        <begin position="579"/>
        <end position="590"/>
    </location>
</feature>
<comment type="subcellular location">
    <subcellularLocation>
        <location evidence="1">Preautophagosomal structure membrane</location>
        <topology evidence="1">Peripheral membrane protein</topology>
    </subcellularLocation>
</comment>
<feature type="region of interest" description="Disordered" evidence="4">
    <location>
        <begin position="33"/>
        <end position="62"/>
    </location>
</feature>
<dbReference type="CDD" id="cd00060">
    <property type="entry name" value="FHA"/>
    <property type="match status" value="1"/>
</dbReference>
<feature type="compositionally biased region" description="Polar residues" evidence="4">
    <location>
        <begin position="44"/>
        <end position="56"/>
    </location>
</feature>
<evidence type="ECO:0000313" key="8">
    <source>
        <dbReference type="Proteomes" id="UP001590950"/>
    </source>
</evidence>
<feature type="region of interest" description="Disordered" evidence="4">
    <location>
        <begin position="512"/>
        <end position="650"/>
    </location>
</feature>
<evidence type="ECO:0000256" key="1">
    <source>
        <dbReference type="ARBA" id="ARBA00004623"/>
    </source>
</evidence>
<dbReference type="InterPro" id="IPR011009">
    <property type="entry name" value="Kinase-like_dom_sf"/>
</dbReference>
<dbReference type="InterPro" id="IPR008984">
    <property type="entry name" value="SMAD_FHA_dom_sf"/>
</dbReference>
<dbReference type="PROSITE" id="PS50006">
    <property type="entry name" value="FHA_DOMAIN"/>
    <property type="match status" value="1"/>
</dbReference>
<organism evidence="7 8">
    <name type="scientific">Stereocaulon virgatum</name>
    <dbReference type="NCBI Taxonomy" id="373712"/>
    <lineage>
        <taxon>Eukaryota</taxon>
        <taxon>Fungi</taxon>
        <taxon>Dikarya</taxon>
        <taxon>Ascomycota</taxon>
        <taxon>Pezizomycotina</taxon>
        <taxon>Lecanoromycetes</taxon>
        <taxon>OSLEUM clade</taxon>
        <taxon>Lecanoromycetidae</taxon>
        <taxon>Lecanorales</taxon>
        <taxon>Lecanorineae</taxon>
        <taxon>Stereocaulaceae</taxon>
        <taxon>Stereocaulon</taxon>
    </lineage>
</organism>
<dbReference type="InterPro" id="IPR000719">
    <property type="entry name" value="Prot_kinase_dom"/>
</dbReference>
<dbReference type="Proteomes" id="UP001590950">
    <property type="component" value="Unassembled WGS sequence"/>
</dbReference>
<dbReference type="Gene3D" id="2.60.200.20">
    <property type="match status" value="1"/>
</dbReference>
<feature type="compositionally biased region" description="Basic and acidic residues" evidence="4">
    <location>
        <begin position="545"/>
        <end position="558"/>
    </location>
</feature>
<feature type="compositionally biased region" description="Polar residues" evidence="4">
    <location>
        <begin position="512"/>
        <end position="527"/>
    </location>
</feature>